<comment type="caution">
    <text evidence="2">The sequence shown here is derived from an EMBL/GenBank/DDBJ whole genome shotgun (WGS) entry which is preliminary data.</text>
</comment>
<evidence type="ECO:0000259" key="1">
    <source>
        <dbReference type="Pfam" id="PF14737"/>
    </source>
</evidence>
<dbReference type="InterPro" id="IPR027974">
    <property type="entry name" value="DUF4470"/>
</dbReference>
<feature type="domain" description="DUF4470" evidence="1">
    <location>
        <begin position="1"/>
        <end position="74"/>
    </location>
</feature>
<keyword evidence="3" id="KW-1185">Reference proteome</keyword>
<organism evidence="2 3">
    <name type="scientific">Agrocybe chaxingu</name>
    <dbReference type="NCBI Taxonomy" id="84603"/>
    <lineage>
        <taxon>Eukaryota</taxon>
        <taxon>Fungi</taxon>
        <taxon>Dikarya</taxon>
        <taxon>Basidiomycota</taxon>
        <taxon>Agaricomycotina</taxon>
        <taxon>Agaricomycetes</taxon>
        <taxon>Agaricomycetidae</taxon>
        <taxon>Agaricales</taxon>
        <taxon>Agaricineae</taxon>
        <taxon>Strophariaceae</taxon>
        <taxon>Agrocybe</taxon>
    </lineage>
</organism>
<sequence>MKICIAAAGDIRNLVELVNSLPDEHTGKLDILLNNSHAVVLNRMLVILCVLLTPGPSIDESAEVAMHLMCSAFLPDSAAAYVRHCVDLIYGKEFNERDMSFQTTLKTRGRGKLYSAQPSASIKKPFELFSSTYGSQKAHRSMQKALQDPFFTDDRDKTLCMLRPAHRLALERFWKTGILAPFSLDTTAFKSPNRLMYTPQGDWIGLSSNVNPLHGWDISAVRRAGLQHGVDPSGDILGALFFHIKSELREFCLRVKEYNINIHLLQYDSRLISKGISIGVLPAFSEAAFDRIDVGDLGDQIGVAECLGDWGPLLNKKNRHASLIMHSKKWHENSPHRIALNNPRASKILMERCQSQPHLVSPPFFHSMIRVLCSCFFIMLRCFPSFRPLNANHYSLLFFSEQKSKLKTFFKNPHSPSVARLMASLDAFVDHEEAFLDYLEAQEAQATAANLGLILREVHSIHPKRVGVPLWAERQILPNLSKDDFYDLFTLGGADLTLRFAEFECSSFLD</sequence>
<proteinExistence type="predicted"/>
<dbReference type="Pfam" id="PF14737">
    <property type="entry name" value="DUF4470"/>
    <property type="match status" value="1"/>
</dbReference>
<dbReference type="OrthoDB" id="5282002at2759"/>
<reference evidence="2" key="1">
    <citation type="submission" date="2022-07" db="EMBL/GenBank/DDBJ databases">
        <title>Genome Sequence of Agrocybe chaxingu.</title>
        <authorList>
            <person name="Buettner E."/>
        </authorList>
    </citation>
    <scope>NUCLEOTIDE SEQUENCE</scope>
    <source>
        <strain evidence="2">MP-N11</strain>
    </source>
</reference>
<evidence type="ECO:0000313" key="3">
    <source>
        <dbReference type="Proteomes" id="UP001148786"/>
    </source>
</evidence>
<dbReference type="EMBL" id="JANKHO010001120">
    <property type="protein sequence ID" value="KAJ3503592.1"/>
    <property type="molecule type" value="Genomic_DNA"/>
</dbReference>
<gene>
    <name evidence="2" type="ORF">NLJ89_g8363</name>
</gene>
<dbReference type="Proteomes" id="UP001148786">
    <property type="component" value="Unassembled WGS sequence"/>
</dbReference>
<accession>A0A9W8MSU0</accession>
<dbReference type="AlphaFoldDB" id="A0A9W8MSU0"/>
<name>A0A9W8MSU0_9AGAR</name>
<protein>
    <recommendedName>
        <fullName evidence="1">DUF4470 domain-containing protein</fullName>
    </recommendedName>
</protein>
<evidence type="ECO:0000313" key="2">
    <source>
        <dbReference type="EMBL" id="KAJ3503592.1"/>
    </source>
</evidence>